<dbReference type="Pfam" id="PF01399">
    <property type="entry name" value="PCI"/>
    <property type="match status" value="1"/>
</dbReference>
<keyword evidence="8" id="KW-1185">Reference proteome</keyword>
<dbReference type="InterPro" id="IPR045237">
    <property type="entry name" value="COPS7/eIF3m"/>
</dbReference>
<gene>
    <name evidence="7" type="ORF">OFUS_LOCUS1584</name>
</gene>
<dbReference type="InterPro" id="IPR041481">
    <property type="entry name" value="CSN7_helixI"/>
</dbReference>
<evidence type="ECO:0000256" key="3">
    <source>
        <dbReference type="ARBA" id="ARBA00008482"/>
    </source>
</evidence>
<dbReference type="Proteomes" id="UP000749559">
    <property type="component" value="Unassembled WGS sequence"/>
</dbReference>
<dbReference type="EMBL" id="CAIIXF020000001">
    <property type="protein sequence ID" value="CAH1774063.1"/>
    <property type="molecule type" value="Genomic_DNA"/>
</dbReference>
<dbReference type="GO" id="GO:0005737">
    <property type="term" value="C:cytoplasm"/>
    <property type="evidence" value="ECO:0007669"/>
    <property type="project" value="UniProtKB-SubCell"/>
</dbReference>
<keyword evidence="4" id="KW-0963">Cytoplasm</keyword>
<comment type="subcellular location">
    <subcellularLocation>
        <location evidence="2">Cytoplasm</location>
    </subcellularLocation>
    <subcellularLocation>
        <location evidence="1">Nucleus</location>
    </subcellularLocation>
</comment>
<dbReference type="GO" id="GO:0010387">
    <property type="term" value="P:COP9 signalosome assembly"/>
    <property type="evidence" value="ECO:0007669"/>
    <property type="project" value="InterPro"/>
</dbReference>
<comment type="similarity">
    <text evidence="3">Belongs to the CSN7/EIF3M family. CSN7 subfamily.</text>
</comment>
<dbReference type="PROSITE" id="PS50250">
    <property type="entry name" value="PCI"/>
    <property type="match status" value="1"/>
</dbReference>
<evidence type="ECO:0000256" key="4">
    <source>
        <dbReference type="ARBA" id="ARBA00022490"/>
    </source>
</evidence>
<dbReference type="PANTHER" id="PTHR15350">
    <property type="entry name" value="COP9 SIGNALOSOME COMPLEX SUBUNIT 7/DENDRITIC CELL PROTEIN GA17"/>
    <property type="match status" value="1"/>
</dbReference>
<evidence type="ECO:0000256" key="2">
    <source>
        <dbReference type="ARBA" id="ARBA00004496"/>
    </source>
</evidence>
<evidence type="ECO:0000256" key="1">
    <source>
        <dbReference type="ARBA" id="ARBA00004123"/>
    </source>
</evidence>
<accession>A0A8J1Y0A2</accession>
<protein>
    <submittedName>
        <fullName evidence="7">Uncharacterized protein</fullName>
    </submittedName>
</protein>
<feature type="non-terminal residue" evidence="7">
    <location>
        <position position="303"/>
    </location>
</feature>
<dbReference type="Pfam" id="PF18392">
    <property type="entry name" value="CSN7a_helixI"/>
    <property type="match status" value="1"/>
</dbReference>
<dbReference type="OrthoDB" id="10265275at2759"/>
<sequence length="303" mass="34387">RKLNFRLEFFLKKSHCFVDLFQRGPSITPILYILRYRSKMSEKQTPSNLLEQFVLLAKSAKGAAAVDLVKQVLETPGVYVFGELLDMPNIQQLSEGPNQNIVNLLNIFAYGVYNDYKSNKANLPDLTPKMLKKLRQLTIVSLATQKKCIPYAILQQELEMSNVRELEDLIIEVVYSDIVRGKLDQKNQRLEVDYAIGRDVRAEQVNDIVTVLSEWCSGCEAVLQGIETQVNRANTNREKSIQQKQKVEIEVANIKKTLKATQQTDMDEADSREVIAQLDKPMKKASKTKGLRGSGKFWGKSSS</sequence>
<keyword evidence="5" id="KW-0736">Signalosome</keyword>
<evidence type="ECO:0000256" key="6">
    <source>
        <dbReference type="ARBA" id="ARBA00023242"/>
    </source>
</evidence>
<comment type="caution">
    <text evidence="7">The sequence shown here is derived from an EMBL/GenBank/DDBJ whole genome shotgun (WGS) entry which is preliminary data.</text>
</comment>
<evidence type="ECO:0000313" key="8">
    <source>
        <dbReference type="Proteomes" id="UP000749559"/>
    </source>
</evidence>
<organism evidence="7 8">
    <name type="scientific">Owenia fusiformis</name>
    <name type="common">Polychaete worm</name>
    <dbReference type="NCBI Taxonomy" id="6347"/>
    <lineage>
        <taxon>Eukaryota</taxon>
        <taxon>Metazoa</taxon>
        <taxon>Spiralia</taxon>
        <taxon>Lophotrochozoa</taxon>
        <taxon>Annelida</taxon>
        <taxon>Polychaeta</taxon>
        <taxon>Sedentaria</taxon>
        <taxon>Canalipalpata</taxon>
        <taxon>Sabellida</taxon>
        <taxon>Oweniida</taxon>
        <taxon>Oweniidae</taxon>
        <taxon>Owenia</taxon>
    </lineage>
</organism>
<dbReference type="SMART" id="SM00088">
    <property type="entry name" value="PINT"/>
    <property type="match status" value="1"/>
</dbReference>
<dbReference type="Pfam" id="PF22061">
    <property type="entry name" value="CSN7_HB_subdom"/>
    <property type="match status" value="1"/>
</dbReference>
<keyword evidence="6" id="KW-0539">Nucleus</keyword>
<proteinExistence type="inferred from homology"/>
<dbReference type="PANTHER" id="PTHR15350:SF5">
    <property type="entry name" value="COP9 SIGNALOSOME COMPLEX SUBUNIT 7"/>
    <property type="match status" value="1"/>
</dbReference>
<evidence type="ECO:0000313" key="7">
    <source>
        <dbReference type="EMBL" id="CAH1774063.1"/>
    </source>
</evidence>
<name>A0A8J1Y0A2_OWEFU</name>
<evidence type="ECO:0000256" key="5">
    <source>
        <dbReference type="ARBA" id="ARBA00022790"/>
    </source>
</evidence>
<dbReference type="InterPro" id="IPR000717">
    <property type="entry name" value="PCI_dom"/>
</dbReference>
<dbReference type="GO" id="GO:0008180">
    <property type="term" value="C:COP9 signalosome"/>
    <property type="evidence" value="ECO:0007669"/>
    <property type="project" value="UniProtKB-KW"/>
</dbReference>
<reference evidence="7" key="1">
    <citation type="submission" date="2022-03" db="EMBL/GenBank/DDBJ databases">
        <authorList>
            <person name="Martin C."/>
        </authorList>
    </citation>
    <scope>NUCLEOTIDE SEQUENCE</scope>
</reference>
<dbReference type="AlphaFoldDB" id="A0A8J1Y0A2"/>